<dbReference type="AlphaFoldDB" id="A0A6G0XJS6"/>
<comment type="caution">
    <text evidence="1">The sequence shown here is derived from an EMBL/GenBank/DDBJ whole genome shotgun (WGS) entry which is preliminary data.</text>
</comment>
<dbReference type="Proteomes" id="UP000478052">
    <property type="component" value="Unassembled WGS sequence"/>
</dbReference>
<name>A0A6G0XJS6_APHCR</name>
<accession>A0A6G0XJS6</accession>
<gene>
    <name evidence="1" type="ORF">FWK35_00026494</name>
</gene>
<protein>
    <submittedName>
        <fullName evidence="1">SAP domain-containing protein</fullName>
    </submittedName>
</protein>
<organism evidence="1 2">
    <name type="scientific">Aphis craccivora</name>
    <name type="common">Cowpea aphid</name>
    <dbReference type="NCBI Taxonomy" id="307492"/>
    <lineage>
        <taxon>Eukaryota</taxon>
        <taxon>Metazoa</taxon>
        <taxon>Ecdysozoa</taxon>
        <taxon>Arthropoda</taxon>
        <taxon>Hexapoda</taxon>
        <taxon>Insecta</taxon>
        <taxon>Pterygota</taxon>
        <taxon>Neoptera</taxon>
        <taxon>Paraneoptera</taxon>
        <taxon>Hemiptera</taxon>
        <taxon>Sternorrhyncha</taxon>
        <taxon>Aphidomorpha</taxon>
        <taxon>Aphidoidea</taxon>
        <taxon>Aphididae</taxon>
        <taxon>Aphidini</taxon>
        <taxon>Aphis</taxon>
        <taxon>Aphis</taxon>
    </lineage>
</organism>
<sequence length="83" mass="9064">MWRVYVPWVKALSISGSKSDVIIRLKEFIRESGQDPANVRFYPVQSASKTQTNGTGEQPYATSTMVGTDASWVAGQPPMANTA</sequence>
<feature type="non-terminal residue" evidence="1">
    <location>
        <position position="83"/>
    </location>
</feature>
<evidence type="ECO:0000313" key="1">
    <source>
        <dbReference type="EMBL" id="KAF0740560.1"/>
    </source>
</evidence>
<reference evidence="1 2" key="1">
    <citation type="submission" date="2019-08" db="EMBL/GenBank/DDBJ databases">
        <title>Whole genome of Aphis craccivora.</title>
        <authorList>
            <person name="Voronova N.V."/>
            <person name="Shulinski R.S."/>
            <person name="Bandarenka Y.V."/>
            <person name="Zhorov D.G."/>
            <person name="Warner D."/>
        </authorList>
    </citation>
    <scope>NUCLEOTIDE SEQUENCE [LARGE SCALE GENOMIC DNA]</scope>
    <source>
        <strain evidence="1">180601</strain>
        <tissue evidence="1">Whole Body</tissue>
    </source>
</reference>
<keyword evidence="2" id="KW-1185">Reference proteome</keyword>
<proteinExistence type="predicted"/>
<dbReference type="EMBL" id="VUJU01007780">
    <property type="protein sequence ID" value="KAF0740560.1"/>
    <property type="molecule type" value="Genomic_DNA"/>
</dbReference>
<evidence type="ECO:0000313" key="2">
    <source>
        <dbReference type="Proteomes" id="UP000478052"/>
    </source>
</evidence>